<dbReference type="InterPro" id="IPR035979">
    <property type="entry name" value="RBD_domain_sf"/>
</dbReference>
<dbReference type="Proteomes" id="UP001139887">
    <property type="component" value="Unassembled WGS sequence"/>
</dbReference>
<keyword evidence="8" id="KW-1185">Reference proteome</keyword>
<evidence type="ECO:0000313" key="7">
    <source>
        <dbReference type="EMBL" id="KAJ2848210.1"/>
    </source>
</evidence>
<dbReference type="Pfam" id="PF00076">
    <property type="entry name" value="RRM_1"/>
    <property type="match status" value="2"/>
</dbReference>
<feature type="region of interest" description="Disordered" evidence="4">
    <location>
        <begin position="113"/>
        <end position="178"/>
    </location>
</feature>
<dbReference type="InterPro" id="IPR050502">
    <property type="entry name" value="Euk_RNA-bind_prot"/>
</dbReference>
<feature type="domain" description="RRM" evidence="5">
    <location>
        <begin position="186"/>
        <end position="264"/>
    </location>
</feature>
<feature type="compositionally biased region" description="Low complexity" evidence="4">
    <location>
        <begin position="144"/>
        <end position="159"/>
    </location>
</feature>
<accession>A0A9W8IA60</accession>
<reference evidence="7" key="1">
    <citation type="submission" date="2022-07" db="EMBL/GenBank/DDBJ databases">
        <title>Phylogenomic reconstructions and comparative analyses of Kickxellomycotina fungi.</title>
        <authorList>
            <person name="Reynolds N.K."/>
            <person name="Stajich J.E."/>
            <person name="Barry K."/>
            <person name="Grigoriev I.V."/>
            <person name="Crous P."/>
            <person name="Smith M.E."/>
        </authorList>
    </citation>
    <scope>NUCLEOTIDE SEQUENCE</scope>
    <source>
        <strain evidence="7">NRRL 1566</strain>
    </source>
</reference>
<evidence type="ECO:0008006" key="9">
    <source>
        <dbReference type="Google" id="ProtNLM"/>
    </source>
</evidence>
<feature type="domain" description="PABC" evidence="6">
    <location>
        <begin position="459"/>
        <end position="539"/>
    </location>
</feature>
<feature type="compositionally biased region" description="Polar residues" evidence="4">
    <location>
        <begin position="160"/>
        <end position="175"/>
    </location>
</feature>
<dbReference type="SMART" id="SM00360">
    <property type="entry name" value="RRM"/>
    <property type="match status" value="2"/>
</dbReference>
<organism evidence="7 8">
    <name type="scientific">Coemansia brasiliensis</name>
    <dbReference type="NCBI Taxonomy" id="2650707"/>
    <lineage>
        <taxon>Eukaryota</taxon>
        <taxon>Fungi</taxon>
        <taxon>Fungi incertae sedis</taxon>
        <taxon>Zoopagomycota</taxon>
        <taxon>Kickxellomycotina</taxon>
        <taxon>Kickxellomycetes</taxon>
        <taxon>Kickxellales</taxon>
        <taxon>Kickxellaceae</taxon>
        <taxon>Coemansia</taxon>
    </lineage>
</organism>
<dbReference type="GO" id="GO:0003729">
    <property type="term" value="F:mRNA binding"/>
    <property type="evidence" value="ECO:0007669"/>
    <property type="project" value="TreeGrafter"/>
</dbReference>
<dbReference type="OrthoDB" id="6159137at2759"/>
<dbReference type="InterPro" id="IPR002004">
    <property type="entry name" value="PABP_HYD_C"/>
</dbReference>
<dbReference type="PANTHER" id="PTHR48025">
    <property type="entry name" value="OS02G0815200 PROTEIN"/>
    <property type="match status" value="1"/>
</dbReference>
<comment type="caution">
    <text evidence="7">The sequence shown here is derived from an EMBL/GenBank/DDBJ whole genome shotgun (WGS) entry which is preliminary data.</text>
</comment>
<gene>
    <name evidence="7" type="ORF">IWW36_003439</name>
</gene>
<dbReference type="Gene3D" id="1.10.1900.10">
    <property type="entry name" value="c-terminal domain of poly(a) binding protein"/>
    <property type="match status" value="1"/>
</dbReference>
<feature type="domain" description="RRM" evidence="5">
    <location>
        <begin position="33"/>
        <end position="110"/>
    </location>
</feature>
<dbReference type="PROSITE" id="PS50102">
    <property type="entry name" value="RRM"/>
    <property type="match status" value="2"/>
</dbReference>
<dbReference type="PANTHER" id="PTHR48025:SF1">
    <property type="entry name" value="RRM DOMAIN-CONTAINING PROTEIN"/>
    <property type="match status" value="1"/>
</dbReference>
<feature type="compositionally biased region" description="Polar residues" evidence="4">
    <location>
        <begin position="268"/>
        <end position="284"/>
    </location>
</feature>
<comment type="similarity">
    <text evidence="1">Belongs to the polyadenylate-binding protein type-1 family.</text>
</comment>
<dbReference type="PROSITE" id="PS51309">
    <property type="entry name" value="PABC"/>
    <property type="match status" value="1"/>
</dbReference>
<dbReference type="EMBL" id="JANBUW010000198">
    <property type="protein sequence ID" value="KAJ2848210.1"/>
    <property type="molecule type" value="Genomic_DNA"/>
</dbReference>
<feature type="region of interest" description="Disordered" evidence="4">
    <location>
        <begin position="268"/>
        <end position="305"/>
    </location>
</feature>
<evidence type="ECO:0000259" key="5">
    <source>
        <dbReference type="PROSITE" id="PS50102"/>
    </source>
</evidence>
<dbReference type="InterPro" id="IPR012677">
    <property type="entry name" value="Nucleotide-bd_a/b_plait_sf"/>
</dbReference>
<dbReference type="InterPro" id="IPR036053">
    <property type="entry name" value="PABP-dom"/>
</dbReference>
<sequence>MVLLNNYKLKENNGTLIVSPLPKTEIGPPPNGGHVLIKHIPKDTSAAALYDFMRPSGTLYSCRILTYANGQQKDSAQACFVDIACAHAAVEQLNFAEFQGNNISIKVIRPRANTTTSNASASSDRSEPSLPASEVPQPTLVETSPSAHPSPQSSSPQSSNTPRRTASPNGSSESPGTGLGGVIVPGKLFITNLHPTVSHKELFALFKKYGYIQSARVSIDPTTQVSRGHGIVQFSNPNAVLEAMRECQGADIKGRKITLYQYEHVNKQNSAGSNNVSPRTVGNQQDRESPRSNSPNRSDKSEIAKPVASSYYADPLLDPAMLSNLSESSRNEILMQKLLSEITSNPMINSYDASKAADCFIKRPLEDVLALLSDPTLLASEWNLEQQALTHLQYQQQSSLRSPVSQHSSPGAYAVDIGEPIDSVTAHMQNTTITSTYKDESTSSKRRDTGIRVPDYDTETEEFIELLISKPESERKKKLGSKLFPLIKGMGYKESTKLTVWILDHMSHDVRTLAYTLNSPAELREIVAEAQAAITASKWHK</sequence>
<protein>
    <recommendedName>
        <fullName evidence="9">RRM domain-containing protein</fullName>
    </recommendedName>
</protein>
<evidence type="ECO:0000313" key="8">
    <source>
        <dbReference type="Proteomes" id="UP001139887"/>
    </source>
</evidence>
<dbReference type="AlphaFoldDB" id="A0A9W8IA60"/>
<dbReference type="SUPFAM" id="SSF54928">
    <property type="entry name" value="RNA-binding domain, RBD"/>
    <property type="match status" value="2"/>
</dbReference>
<dbReference type="SUPFAM" id="SSF63570">
    <property type="entry name" value="PABC (PABP) domain"/>
    <property type="match status" value="1"/>
</dbReference>
<evidence type="ECO:0000256" key="4">
    <source>
        <dbReference type="SAM" id="MobiDB-lite"/>
    </source>
</evidence>
<name>A0A9W8IA60_9FUNG</name>
<dbReference type="Gene3D" id="3.30.70.330">
    <property type="match status" value="2"/>
</dbReference>
<evidence type="ECO:0000256" key="1">
    <source>
        <dbReference type="ARBA" id="ARBA00008557"/>
    </source>
</evidence>
<feature type="compositionally biased region" description="Low complexity" evidence="4">
    <location>
        <begin position="113"/>
        <end position="123"/>
    </location>
</feature>
<evidence type="ECO:0000256" key="3">
    <source>
        <dbReference type="PROSITE-ProRule" id="PRU00176"/>
    </source>
</evidence>
<proteinExistence type="inferred from homology"/>
<keyword evidence="2 3" id="KW-0694">RNA-binding</keyword>
<dbReference type="CDD" id="cd00590">
    <property type="entry name" value="RRM_SF"/>
    <property type="match status" value="2"/>
</dbReference>
<dbReference type="InterPro" id="IPR000504">
    <property type="entry name" value="RRM_dom"/>
</dbReference>
<evidence type="ECO:0000256" key="2">
    <source>
        <dbReference type="ARBA" id="ARBA00022884"/>
    </source>
</evidence>
<dbReference type="Pfam" id="PF00658">
    <property type="entry name" value="MLLE"/>
    <property type="match status" value="1"/>
</dbReference>
<evidence type="ECO:0000259" key="6">
    <source>
        <dbReference type="PROSITE" id="PS51309"/>
    </source>
</evidence>
<dbReference type="GO" id="GO:0005634">
    <property type="term" value="C:nucleus"/>
    <property type="evidence" value="ECO:0007669"/>
    <property type="project" value="TreeGrafter"/>
</dbReference>